<dbReference type="Gene3D" id="3.60.15.10">
    <property type="entry name" value="Ribonuclease Z/Hydroxyacylglutathione hydrolase-like"/>
    <property type="match status" value="1"/>
</dbReference>
<dbReference type="RefSeq" id="WP_015919050.1">
    <property type="nucleotide sequence ID" value="NC_011978.1"/>
</dbReference>
<sequence length="193" mass="21760">MNFKRYITSSPFDVNTYVFEMNGTLYVVDPGEGISQFVKDPVVVLITHGHCDHISGIPELQVKELFISPEDAHMLTDPAANLSLSFMDHPVVVELEWKDIDSGFKTLKVPGHTKGSRFIIFDGVVFTGDTVFSDTIGRIDLGGSEEDMKVTLSRIEEFFRNLPQEWIVCPGHGETTTVKDLLRRNPFLRRNVT</sequence>
<protein>
    <submittedName>
        <fullName evidence="6">Beta-lactamase domain protein</fullName>
    </submittedName>
</protein>
<proteinExistence type="predicted"/>
<accession>B9K6Z8</accession>
<dbReference type="SUPFAM" id="SSF56281">
    <property type="entry name" value="Metallo-hydrolase/oxidoreductase"/>
    <property type="match status" value="1"/>
</dbReference>
<dbReference type="AlphaFoldDB" id="B9K6Z8"/>
<keyword evidence="7" id="KW-1185">Reference proteome</keyword>
<dbReference type="eggNOG" id="COG0491">
    <property type="taxonomic scope" value="Bacteria"/>
</dbReference>
<feature type="domain" description="Metallo-beta-lactamase" evidence="5">
    <location>
        <begin position="13"/>
        <end position="172"/>
    </location>
</feature>
<dbReference type="GO" id="GO:0016787">
    <property type="term" value="F:hydrolase activity"/>
    <property type="evidence" value="ECO:0007669"/>
    <property type="project" value="UniProtKB-KW"/>
</dbReference>
<keyword evidence="2" id="KW-0479">Metal-binding</keyword>
<keyword evidence="3" id="KW-0378">Hydrolase</keyword>
<evidence type="ECO:0000313" key="6">
    <source>
        <dbReference type="EMBL" id="ACM22731.1"/>
    </source>
</evidence>
<dbReference type="STRING" id="309803.CTN_0555"/>
<evidence type="ECO:0000256" key="2">
    <source>
        <dbReference type="ARBA" id="ARBA00022723"/>
    </source>
</evidence>
<dbReference type="Pfam" id="PF00753">
    <property type="entry name" value="Lactamase_B"/>
    <property type="match status" value="1"/>
</dbReference>
<evidence type="ECO:0000256" key="4">
    <source>
        <dbReference type="ARBA" id="ARBA00022833"/>
    </source>
</evidence>
<evidence type="ECO:0000256" key="1">
    <source>
        <dbReference type="ARBA" id="ARBA00001947"/>
    </source>
</evidence>
<evidence type="ECO:0000313" key="7">
    <source>
        <dbReference type="Proteomes" id="UP000000445"/>
    </source>
</evidence>
<reference evidence="6 7" key="1">
    <citation type="journal article" date="2009" name="Biosci. Biotechnol. Biochem.">
        <title>WeGAS: a web-based microbial genome annotation system.</title>
        <authorList>
            <person name="Lee D."/>
            <person name="Seo H."/>
            <person name="Park C."/>
            <person name="Park K."/>
        </authorList>
    </citation>
    <scope>NUCLEOTIDE SEQUENCE [LARGE SCALE GENOMIC DNA]</scope>
    <source>
        <strain evidence="7">ATCC 49049 / DSM 4359 / NBRC 107923 / NS-E</strain>
    </source>
</reference>
<dbReference type="InterPro" id="IPR001279">
    <property type="entry name" value="Metallo-B-lactamas"/>
</dbReference>
<dbReference type="SMART" id="SM00849">
    <property type="entry name" value="Lactamase_B"/>
    <property type="match status" value="1"/>
</dbReference>
<dbReference type="PANTHER" id="PTHR46233:SF3">
    <property type="entry name" value="HYDROXYACYLGLUTATHIONE HYDROLASE GLOC"/>
    <property type="match status" value="1"/>
</dbReference>
<dbReference type="CDD" id="cd06262">
    <property type="entry name" value="metallo-hydrolase-like_MBL-fold"/>
    <property type="match status" value="1"/>
</dbReference>
<organism evidence="6 7">
    <name type="scientific">Thermotoga neapolitana (strain ATCC 49049 / DSM 4359 / NBRC 107923 / NS-E)</name>
    <dbReference type="NCBI Taxonomy" id="309803"/>
    <lineage>
        <taxon>Bacteria</taxon>
        <taxon>Thermotogati</taxon>
        <taxon>Thermotogota</taxon>
        <taxon>Thermotogae</taxon>
        <taxon>Thermotogales</taxon>
        <taxon>Thermotogaceae</taxon>
        <taxon>Thermotoga</taxon>
    </lineage>
</organism>
<dbReference type="PANTHER" id="PTHR46233">
    <property type="entry name" value="HYDROXYACYLGLUTATHIONE HYDROLASE GLOC"/>
    <property type="match status" value="1"/>
</dbReference>
<dbReference type="HOGENOM" id="CLU_030571_5_2_0"/>
<keyword evidence="4" id="KW-0862">Zinc</keyword>
<evidence type="ECO:0000259" key="5">
    <source>
        <dbReference type="SMART" id="SM00849"/>
    </source>
</evidence>
<name>B9K6Z8_THENN</name>
<dbReference type="EMBL" id="CP000916">
    <property type="protein sequence ID" value="ACM22731.1"/>
    <property type="molecule type" value="Genomic_DNA"/>
</dbReference>
<dbReference type="KEGG" id="tna:CTN_0555"/>
<gene>
    <name evidence="6" type="ordered locus">CTN_0555</name>
</gene>
<dbReference type="GO" id="GO:0046872">
    <property type="term" value="F:metal ion binding"/>
    <property type="evidence" value="ECO:0007669"/>
    <property type="project" value="UniProtKB-KW"/>
</dbReference>
<dbReference type="Proteomes" id="UP000000445">
    <property type="component" value="Chromosome"/>
</dbReference>
<evidence type="ECO:0000256" key="3">
    <source>
        <dbReference type="ARBA" id="ARBA00022801"/>
    </source>
</evidence>
<dbReference type="InterPro" id="IPR036866">
    <property type="entry name" value="RibonucZ/Hydroxyglut_hydro"/>
</dbReference>
<dbReference type="InterPro" id="IPR051453">
    <property type="entry name" value="MBL_Glyoxalase_II"/>
</dbReference>
<comment type="cofactor">
    <cofactor evidence="1">
        <name>Zn(2+)</name>
        <dbReference type="ChEBI" id="CHEBI:29105"/>
    </cofactor>
</comment>